<comment type="function">
    <text evidence="1 5">Peptide chain release factor 2 directs the termination of translation in response to the peptide chain termination codons UGA and UAA.</text>
</comment>
<evidence type="ECO:0000256" key="7">
    <source>
        <dbReference type="SAM" id="Coils"/>
    </source>
</evidence>
<sequence length="353" mass="40175">MKSGCLFDIEALSRRREELIFKMQEQSFWEDLENAKKITQEEKNIENVIKEYQDLSERVEDAMMMIELSEEDESMQEDLLREVKELKKGVEAMHLRVLLSGKYDHNDVILTLKSGVGGTDAQDWTAMLLRMYTRWAEKKGYKVELVNLIEGDEAGIRDASLKIEGPYAYGYLKAEKGIHRLVRISPFNSSGKRQTSFASVEAVPMLEDDSEVVIKDDELRIDTYRSTGAGGQHVNTTDSAVRITHLPTGIVVTCQNERSQVQNKETAMKMLKAKLVEIKERLNKEKIEDITGEMKDVGWGSQIRSYVFNPYNLVKDHRTLAEDANVDSVMDGDLDLFISAYLKQNSSGSLKAE</sequence>
<dbReference type="AlphaFoldDB" id="A0A939H9N9"/>
<dbReference type="Gene3D" id="3.30.160.20">
    <property type="match status" value="1"/>
</dbReference>
<comment type="PTM">
    <text evidence="5">Methylated by PrmC. Methylation increases the termination efficiency of RF2.</text>
</comment>
<dbReference type="GO" id="GO:0016149">
    <property type="term" value="F:translation release factor activity, codon specific"/>
    <property type="evidence" value="ECO:0007669"/>
    <property type="project" value="UniProtKB-UniRule"/>
</dbReference>
<accession>A0A939H9N9</accession>
<keyword evidence="3 5" id="KW-0488">Methylation</keyword>
<dbReference type="PANTHER" id="PTHR43116">
    <property type="entry name" value="PEPTIDE CHAIN RELEASE FACTOR 2"/>
    <property type="match status" value="1"/>
</dbReference>
<evidence type="ECO:0000256" key="2">
    <source>
        <dbReference type="ARBA" id="ARBA00010835"/>
    </source>
</evidence>
<reference evidence="9" key="1">
    <citation type="submission" date="2021-03" db="EMBL/GenBank/DDBJ databases">
        <title>Proteiniclasticum marinus sp. nov., isolated from tidal flat sediment.</title>
        <authorList>
            <person name="Namirimu T."/>
            <person name="Yang J.-A."/>
            <person name="Yang S.-H."/>
            <person name="Kim Y.-J."/>
            <person name="Kwon K.K."/>
        </authorList>
    </citation>
    <scope>NUCLEOTIDE SEQUENCE</scope>
    <source>
        <strain evidence="9">SCR006</strain>
    </source>
</reference>
<dbReference type="Pfam" id="PF00472">
    <property type="entry name" value="RF-1"/>
    <property type="match status" value="1"/>
</dbReference>
<dbReference type="EMBL" id="JAFNJU010000009">
    <property type="protein sequence ID" value="MBO1265731.1"/>
    <property type="molecule type" value="Genomic_DNA"/>
</dbReference>
<dbReference type="PANTHER" id="PTHR43116:SF3">
    <property type="entry name" value="CLASS I PEPTIDE CHAIN RELEASE FACTOR"/>
    <property type="match status" value="1"/>
</dbReference>
<name>A0A939H9N9_9CLOT</name>
<feature type="coiled-coil region" evidence="7">
    <location>
        <begin position="254"/>
        <end position="288"/>
    </location>
</feature>
<dbReference type="InterPro" id="IPR000352">
    <property type="entry name" value="Pep_chain_release_fac_I"/>
</dbReference>
<evidence type="ECO:0000313" key="9">
    <source>
        <dbReference type="EMBL" id="MBO1265731.1"/>
    </source>
</evidence>
<organism evidence="9 10">
    <name type="scientific">Proteiniclasticum aestuarii</name>
    <dbReference type="NCBI Taxonomy" id="2817862"/>
    <lineage>
        <taxon>Bacteria</taxon>
        <taxon>Bacillati</taxon>
        <taxon>Bacillota</taxon>
        <taxon>Clostridia</taxon>
        <taxon>Eubacteriales</taxon>
        <taxon>Clostridiaceae</taxon>
        <taxon>Proteiniclasticum</taxon>
    </lineage>
</organism>
<dbReference type="Pfam" id="PF03462">
    <property type="entry name" value="PCRF"/>
    <property type="match status" value="1"/>
</dbReference>
<feature type="modified residue" description="N5-methylglutamine" evidence="5">
    <location>
        <position position="232"/>
    </location>
</feature>
<dbReference type="SUPFAM" id="SSF75620">
    <property type="entry name" value="Release factor"/>
    <property type="match status" value="1"/>
</dbReference>
<dbReference type="FunFam" id="3.30.160.20:FF:000004">
    <property type="entry name" value="Peptide chain release factor 1"/>
    <property type="match status" value="1"/>
</dbReference>
<dbReference type="InterPro" id="IPR004374">
    <property type="entry name" value="PrfB"/>
</dbReference>
<dbReference type="Gene3D" id="3.30.70.1660">
    <property type="match status" value="1"/>
</dbReference>
<keyword evidence="7" id="KW-0175">Coiled coil</keyword>
<dbReference type="Gene3D" id="1.20.58.410">
    <property type="entry name" value="Release factor"/>
    <property type="match status" value="1"/>
</dbReference>
<dbReference type="InterPro" id="IPR005139">
    <property type="entry name" value="PCRF"/>
</dbReference>
<evidence type="ECO:0000259" key="8">
    <source>
        <dbReference type="PROSITE" id="PS00745"/>
    </source>
</evidence>
<dbReference type="PROSITE" id="PS00745">
    <property type="entry name" value="RF_PROK_I"/>
    <property type="match status" value="1"/>
</dbReference>
<keyword evidence="4 5" id="KW-0648">Protein biosynthesis</keyword>
<evidence type="ECO:0000256" key="3">
    <source>
        <dbReference type="ARBA" id="ARBA00022481"/>
    </source>
</evidence>
<comment type="subcellular location">
    <subcellularLocation>
        <location evidence="5">Cytoplasm</location>
    </subcellularLocation>
</comment>
<comment type="caution">
    <text evidence="9">The sequence shown here is derived from an EMBL/GenBank/DDBJ whole genome shotgun (WGS) entry which is preliminary data.</text>
</comment>
<keyword evidence="10" id="KW-1185">Reference proteome</keyword>
<dbReference type="InterPro" id="IPR045853">
    <property type="entry name" value="Pep_chain_release_fac_I_sf"/>
</dbReference>
<comment type="similarity">
    <text evidence="2 5">Belongs to the prokaryotic/mitochondrial release factor family.</text>
</comment>
<dbReference type="Proteomes" id="UP000664218">
    <property type="component" value="Unassembled WGS sequence"/>
</dbReference>
<dbReference type="HAMAP" id="MF_00094">
    <property type="entry name" value="Rel_fac_2"/>
    <property type="match status" value="1"/>
</dbReference>
<evidence type="ECO:0000256" key="1">
    <source>
        <dbReference type="ARBA" id="ARBA00002613"/>
    </source>
</evidence>
<proteinExistence type="inferred from homology"/>
<evidence type="ECO:0000313" key="10">
    <source>
        <dbReference type="Proteomes" id="UP000664218"/>
    </source>
</evidence>
<gene>
    <name evidence="5 9" type="primary">prfB</name>
    <name evidence="9" type="ORF">J3A84_11890</name>
</gene>
<keyword evidence="5" id="KW-0963">Cytoplasm</keyword>
<dbReference type="GO" id="GO:0005737">
    <property type="term" value="C:cytoplasm"/>
    <property type="evidence" value="ECO:0007669"/>
    <property type="project" value="UniProtKB-SubCell"/>
</dbReference>
<evidence type="ECO:0000256" key="5">
    <source>
        <dbReference type="HAMAP-Rule" id="MF_00094"/>
    </source>
</evidence>
<feature type="coiled-coil region" evidence="7">
    <location>
        <begin position="35"/>
        <end position="72"/>
    </location>
</feature>
<protein>
    <recommendedName>
        <fullName evidence="5 6">Peptide chain release factor 2</fullName>
        <shortName evidence="5">RF-2</shortName>
    </recommendedName>
</protein>
<evidence type="ECO:0000256" key="6">
    <source>
        <dbReference type="NCBIfam" id="TIGR00020"/>
    </source>
</evidence>
<dbReference type="SMART" id="SM00937">
    <property type="entry name" value="PCRF"/>
    <property type="match status" value="1"/>
</dbReference>
<feature type="domain" description="Prokaryotic-type class I peptide chain release factors" evidence="8">
    <location>
        <begin position="225"/>
        <end position="241"/>
    </location>
</feature>
<evidence type="ECO:0000256" key="4">
    <source>
        <dbReference type="ARBA" id="ARBA00022917"/>
    </source>
</evidence>
<dbReference type="NCBIfam" id="TIGR00020">
    <property type="entry name" value="prfB"/>
    <property type="match status" value="1"/>
</dbReference>